<dbReference type="PANTHER" id="PTHR46567:SF1">
    <property type="entry name" value="MEDIATOR OF RNA POLYMERASE II TRANSCRIPTION SUBUNIT 12"/>
    <property type="match status" value="1"/>
</dbReference>
<reference evidence="1" key="1">
    <citation type="submission" date="2014-05" db="EMBL/GenBank/DDBJ databases">
        <title>The transcriptome of the halophilic microalga Tetraselmis sp. GSL018 isolated from the Great Salt Lake, Utah.</title>
        <authorList>
            <person name="Jinkerson R.E."/>
            <person name="D'Adamo S."/>
            <person name="Posewitz M.C."/>
        </authorList>
    </citation>
    <scope>NUCLEOTIDE SEQUENCE</scope>
    <source>
        <strain evidence="1">GSL018</strain>
    </source>
</reference>
<gene>
    <name evidence="1" type="ORF">TSPGSL018_4777</name>
</gene>
<proteinExistence type="predicted"/>
<sequence>DLISYFSRSLYFDRWLCSDSRDNMQASRRSNSNAGTNQKLEPWSLECTMEAVSSSLGPPDFYCLHQGCKEDSLDATVLQYGWRDTADDIGISESRESAASLLSSTDLWGAPQVQGYRKTLWGRLRELKKA</sequence>
<organism evidence="1">
    <name type="scientific">Tetraselmis sp. GSL018</name>
    <dbReference type="NCBI Taxonomy" id="582737"/>
    <lineage>
        <taxon>Eukaryota</taxon>
        <taxon>Viridiplantae</taxon>
        <taxon>Chlorophyta</taxon>
        <taxon>core chlorophytes</taxon>
        <taxon>Chlorodendrophyceae</taxon>
        <taxon>Chlorodendrales</taxon>
        <taxon>Chlorodendraceae</taxon>
        <taxon>Tetraselmis</taxon>
    </lineage>
</organism>
<evidence type="ECO:0000313" key="1">
    <source>
        <dbReference type="EMBL" id="JAC70155.1"/>
    </source>
</evidence>
<dbReference type="PANTHER" id="PTHR46567">
    <property type="entry name" value="MEDIATOR OF RNA POLYMERASE II TRANSCRIPTION SUBUNIT 12"/>
    <property type="match status" value="1"/>
</dbReference>
<name>A0A061RHN8_9CHLO</name>
<dbReference type="AlphaFoldDB" id="A0A061RHN8"/>
<protein>
    <submittedName>
        <fullName evidence="1">Uncharacterized protein</fullName>
    </submittedName>
</protein>
<accession>A0A061RHN8</accession>
<feature type="non-terminal residue" evidence="1">
    <location>
        <position position="1"/>
    </location>
</feature>
<dbReference type="EMBL" id="GBEZ01016062">
    <property type="protein sequence ID" value="JAC70155.1"/>
    <property type="molecule type" value="Transcribed_RNA"/>
</dbReference>
<feature type="non-terminal residue" evidence="1">
    <location>
        <position position="130"/>
    </location>
</feature>